<gene>
    <name evidence="1" type="ORF">CARN2_0310</name>
</gene>
<sequence length="67" mass="7283">MQGEDDAYGTLEQVDRIVRILPHTRTLVLPNCGHVPQRDAPEEVIRATPNVVATHTGRIPATSSPQG</sequence>
<dbReference type="Gene3D" id="3.40.50.1820">
    <property type="entry name" value="alpha/beta hydrolase"/>
    <property type="match status" value="1"/>
</dbReference>
<accession>E6PW25</accession>
<dbReference type="EMBL" id="CABM01000068">
    <property type="protein sequence ID" value="CBH99132.1"/>
    <property type="molecule type" value="Genomic_DNA"/>
</dbReference>
<comment type="caution">
    <text evidence="1">The sequence shown here is derived from an EMBL/GenBank/DDBJ whole genome shotgun (WGS) entry which is preliminary data.</text>
</comment>
<protein>
    <submittedName>
        <fullName evidence="1">Putative Alpha/beta hydrolase</fullName>
    </submittedName>
</protein>
<reference evidence="1" key="1">
    <citation type="submission" date="2009-10" db="EMBL/GenBank/DDBJ databases">
        <title>Diversity of trophic interactions inside an arsenic-rich microbial ecosystem.</title>
        <authorList>
            <person name="Bertin P.N."/>
            <person name="Heinrich-Salmeron A."/>
            <person name="Pelletier E."/>
            <person name="Goulhen-Chollet F."/>
            <person name="Arsene-Ploetze F."/>
            <person name="Gallien S."/>
            <person name="Calteau A."/>
            <person name="Vallenet D."/>
            <person name="Casiot C."/>
            <person name="Chane-Woon-Ming B."/>
            <person name="Giloteaux L."/>
            <person name="Barakat M."/>
            <person name="Bonnefoy V."/>
            <person name="Bruneel O."/>
            <person name="Chandler M."/>
            <person name="Cleiss J."/>
            <person name="Duran R."/>
            <person name="Elbaz-Poulichet F."/>
            <person name="Fonknechten N."/>
            <person name="Lauga B."/>
            <person name="Mornico D."/>
            <person name="Ortet P."/>
            <person name="Schaeffer C."/>
            <person name="Siguier P."/>
            <person name="Alexander Thil Smith A."/>
            <person name="Van Dorsselaer A."/>
            <person name="Weissenbach J."/>
            <person name="Medigue C."/>
            <person name="Le Paslier D."/>
        </authorList>
    </citation>
    <scope>NUCLEOTIDE SEQUENCE</scope>
</reference>
<organism evidence="1">
    <name type="scientific">mine drainage metagenome</name>
    <dbReference type="NCBI Taxonomy" id="410659"/>
    <lineage>
        <taxon>unclassified sequences</taxon>
        <taxon>metagenomes</taxon>
        <taxon>ecological metagenomes</taxon>
    </lineage>
</organism>
<dbReference type="InterPro" id="IPR029058">
    <property type="entry name" value="AB_hydrolase_fold"/>
</dbReference>
<name>E6PW25_9ZZZZ</name>
<dbReference type="GO" id="GO:0016787">
    <property type="term" value="F:hydrolase activity"/>
    <property type="evidence" value="ECO:0007669"/>
    <property type="project" value="UniProtKB-KW"/>
</dbReference>
<proteinExistence type="predicted"/>
<evidence type="ECO:0000313" key="1">
    <source>
        <dbReference type="EMBL" id="CBH99132.1"/>
    </source>
</evidence>
<dbReference type="AlphaFoldDB" id="E6PW25"/>
<keyword evidence="1" id="KW-0378">Hydrolase</keyword>
<dbReference type="SUPFAM" id="SSF53474">
    <property type="entry name" value="alpha/beta-Hydrolases"/>
    <property type="match status" value="1"/>
</dbReference>